<comment type="similarity">
    <text evidence="1">Belongs to the recoverin family.</text>
</comment>
<organism evidence="8">
    <name type="scientific">Zea mays</name>
    <name type="common">Maize</name>
    <dbReference type="NCBI Taxonomy" id="4577"/>
    <lineage>
        <taxon>Eukaryota</taxon>
        <taxon>Viridiplantae</taxon>
        <taxon>Streptophyta</taxon>
        <taxon>Embryophyta</taxon>
        <taxon>Tracheophyta</taxon>
        <taxon>Spermatophyta</taxon>
        <taxon>Magnoliopsida</taxon>
        <taxon>Liliopsida</taxon>
        <taxon>Poales</taxon>
        <taxon>Poaceae</taxon>
        <taxon>PACMAD clade</taxon>
        <taxon>Panicoideae</taxon>
        <taxon>Andropogonodae</taxon>
        <taxon>Andropogoneae</taxon>
        <taxon>Tripsacinae</taxon>
        <taxon>Zea</taxon>
    </lineage>
</organism>
<evidence type="ECO:0000256" key="5">
    <source>
        <dbReference type="ARBA" id="ARBA00022837"/>
    </source>
</evidence>
<evidence type="ECO:0000259" key="7">
    <source>
        <dbReference type="PROSITE" id="PS50222"/>
    </source>
</evidence>
<feature type="domain" description="EF-hand" evidence="7">
    <location>
        <begin position="284"/>
        <end position="319"/>
    </location>
</feature>
<feature type="domain" description="EF-hand" evidence="7">
    <location>
        <begin position="255"/>
        <end position="283"/>
    </location>
</feature>
<feature type="domain" description="EF-hand" evidence="7">
    <location>
        <begin position="326"/>
        <end position="361"/>
    </location>
</feature>
<dbReference type="AlphaFoldDB" id="A0A1D6HZA8"/>
<evidence type="ECO:0000256" key="1">
    <source>
        <dbReference type="ARBA" id="ARBA00006049"/>
    </source>
</evidence>
<dbReference type="Gene3D" id="1.10.238.10">
    <property type="entry name" value="EF-hand"/>
    <property type="match status" value="1"/>
</dbReference>
<evidence type="ECO:0000256" key="3">
    <source>
        <dbReference type="ARBA" id="ARBA00022723"/>
    </source>
</evidence>
<dbReference type="eggNOG" id="KOG0032">
    <property type="taxonomic scope" value="Eukaryota"/>
</dbReference>
<reference evidence="8" key="1">
    <citation type="submission" date="2015-12" db="EMBL/GenBank/DDBJ databases">
        <title>Update maize B73 reference genome by single molecule sequencing technologies.</title>
        <authorList>
            <consortium name="Maize Genome Sequencing Project"/>
            <person name="Ware D."/>
        </authorList>
    </citation>
    <scope>NUCLEOTIDE SEQUENCE [LARGE SCALE GENOMIC DNA]</scope>
    <source>
        <tissue evidence="8">Seedling</tissue>
    </source>
</reference>
<dbReference type="InterPro" id="IPR018247">
    <property type="entry name" value="EF_Hand_1_Ca_BS"/>
</dbReference>
<dbReference type="SMART" id="SM00054">
    <property type="entry name" value="EFh"/>
    <property type="match status" value="3"/>
</dbReference>
<name>A0A1D6HZA8_MAIZE</name>
<proteinExistence type="inferred from homology"/>
<dbReference type="eggNOG" id="KOG2998">
    <property type="taxonomic scope" value="Eukaryota"/>
</dbReference>
<dbReference type="SUPFAM" id="SSF47473">
    <property type="entry name" value="EF-hand"/>
    <property type="match status" value="1"/>
</dbReference>
<dbReference type="PROSITE" id="PS50222">
    <property type="entry name" value="EF_HAND_2"/>
    <property type="match status" value="3"/>
</dbReference>
<dbReference type="Pfam" id="PF13499">
    <property type="entry name" value="EF-hand_7"/>
    <property type="match status" value="1"/>
</dbReference>
<keyword evidence="3" id="KW-0479">Metal-binding</keyword>
<dbReference type="FunFam" id="1.10.238.10:FF:000249">
    <property type="entry name" value="calcium and calcium/calmodulin-dependent serine/threonine-protein kinase DMI-3"/>
    <property type="match status" value="1"/>
</dbReference>
<dbReference type="Gene3D" id="1.10.510.10">
    <property type="entry name" value="Transferase(Phosphotransferase) domain 1"/>
    <property type="match status" value="1"/>
</dbReference>
<keyword evidence="2" id="KW-0519">Myristate</keyword>
<evidence type="ECO:0000313" key="8">
    <source>
        <dbReference type="EMBL" id="ONM53417.1"/>
    </source>
</evidence>
<evidence type="ECO:0000256" key="4">
    <source>
        <dbReference type="ARBA" id="ARBA00022737"/>
    </source>
</evidence>
<dbReference type="PANTHER" id="PTHR23055:SF178">
    <property type="entry name" value="NEUROCALCIN HOMOLOG"/>
    <property type="match status" value="1"/>
</dbReference>
<dbReference type="SMR" id="A0A1D6HZA8"/>
<dbReference type="OMA" id="TEGIPNW"/>
<dbReference type="InterPro" id="IPR002048">
    <property type="entry name" value="EF_hand_dom"/>
</dbReference>
<keyword evidence="8" id="KW-0808">Transferase</keyword>
<keyword evidence="8" id="KW-0418">Kinase</keyword>
<dbReference type="STRING" id="4577.A0A1D6HZA8"/>
<dbReference type="CDD" id="cd00051">
    <property type="entry name" value="EFh"/>
    <property type="match status" value="1"/>
</dbReference>
<keyword evidence="6" id="KW-0449">Lipoprotein</keyword>
<dbReference type="Pfam" id="PF13202">
    <property type="entry name" value="EF-hand_5"/>
    <property type="match status" value="1"/>
</dbReference>
<gene>
    <name evidence="8" type="ORF">ZEAMMB73_Zm00001d019620</name>
</gene>
<evidence type="ECO:0000256" key="2">
    <source>
        <dbReference type="ARBA" id="ARBA00022707"/>
    </source>
</evidence>
<dbReference type="PROSITE" id="PS00018">
    <property type="entry name" value="EF_HAND_1"/>
    <property type="match status" value="3"/>
</dbReference>
<dbReference type="InParanoid" id="A0A1D6HZA8"/>
<dbReference type="SUPFAM" id="SSF56112">
    <property type="entry name" value="Protein kinase-like (PK-like)"/>
    <property type="match status" value="1"/>
</dbReference>
<dbReference type="InterPro" id="IPR011009">
    <property type="entry name" value="Kinase-like_dom_sf"/>
</dbReference>
<dbReference type="InterPro" id="IPR028846">
    <property type="entry name" value="Recoverin"/>
</dbReference>
<dbReference type="GO" id="GO:0016301">
    <property type="term" value="F:kinase activity"/>
    <property type="evidence" value="ECO:0007669"/>
    <property type="project" value="UniProtKB-KW"/>
</dbReference>
<dbReference type="GO" id="GO:0005509">
    <property type="term" value="F:calcium ion binding"/>
    <property type="evidence" value="ECO:0007669"/>
    <property type="project" value="InterPro"/>
</dbReference>
<dbReference type="ExpressionAtlas" id="A0A1D6HZA8">
    <property type="expression patterns" value="baseline and differential"/>
</dbReference>
<protein>
    <submittedName>
        <fullName evidence="8">Calcium and calcium/calmodulin-dependent serine/threonine-protein kinase</fullName>
    </submittedName>
</protein>
<evidence type="ECO:0000256" key="6">
    <source>
        <dbReference type="ARBA" id="ARBA00023288"/>
    </source>
</evidence>
<keyword evidence="5" id="KW-0106">Calcium</keyword>
<dbReference type="PANTHER" id="PTHR23055">
    <property type="entry name" value="CALCIUM BINDING PROTEINS"/>
    <property type="match status" value="1"/>
</dbReference>
<sequence length="375" mass="41545">MSKPTEAVPPAGSMVRSGTEVISSCGGRRCALGHVVCIYVFESLTLFGFTGHACLLRFISEICVPSSLFTSRFYICSESDYQDLLRNTDANQTTLDRNMFGGQRLHVCGEGELSFQDHTWKTISSSAKELMSSLLSVEPYKRPTASDLLGHPWVIGDYAKQDLMDAEVVTKLQRFNARRKLRAAAIASALSSKVALRTKRLMNLLGRHDLSSEELDNLRAHFARICADGENATLAEFEQVLRAMRLEALVPLAPRVFDLFDNNRDGTVDMREILCGLSSLRNSRGDDALRLCFQMYDADRSGCISKDELASMLRALPEECLPGDITEPGKLDEVFDEMDANSDGKVSFDEFKAAMQKDNALQDVVLSSLRPPPPP</sequence>
<dbReference type="EMBL" id="CM007650">
    <property type="protein sequence ID" value="ONM53417.1"/>
    <property type="molecule type" value="Genomic_DNA"/>
</dbReference>
<accession>A0A1D6HZA8</accession>
<dbReference type="InterPro" id="IPR011992">
    <property type="entry name" value="EF-hand-dom_pair"/>
</dbReference>
<keyword evidence="4" id="KW-0677">Repeat</keyword>